<dbReference type="GO" id="GO:0004540">
    <property type="term" value="F:RNA nuclease activity"/>
    <property type="evidence" value="ECO:0007669"/>
    <property type="project" value="InterPro"/>
</dbReference>
<sequence length="529" mass="60231">MQGILTKKNNKALEKELIINSNQKEIQLALIENKKLVELHNQSLKNNLIVGDIYLGRVTKLLPGLNAAFVNIGHSKKDAFLHYTDLGPKLKSLVNFTNGAIEGSLPTHLLKGFKIESDILKKGKINQVLTKGQNILVQVLKEPISTKGPRLCCEITIAGRYVVLTPFTNVIAVSKKVTSDDERERLRRLMESIRPKNFGFIVRTAAEGKRVAELHEDITELVNKWEKIYKELHESAAPIKCLSELNKTKSLIRDFWNESFARVIVNDKKVQEEVISEIKKVAPKRVDIVKFYSGSKPIFDQFGITKQIKSSFGKTATMASGAYLVIESTEAMHVVDVNSGHKMVGNDQEQNALRVNMESAAEIARQLRLRDIGGIIIIDFIDVRKNENKVKLFQSMKQFMAEDNAKHTILPLSKFGLMQITRERVRPAVTISTAEQCPVCNGTGKINPSILLLDDIKRDLEFIIKSQSPKNLTIHVHPFVNAYLRKGFWSLLMQWRKEYGRWIRVTTDSKYHMMKYCFFDDNDDEIRLN</sequence>
<dbReference type="GO" id="GO:0003723">
    <property type="term" value="F:RNA binding"/>
    <property type="evidence" value="ECO:0007669"/>
    <property type="project" value="UniProtKB-KW"/>
</dbReference>
<evidence type="ECO:0000259" key="6">
    <source>
        <dbReference type="SMART" id="SM00316"/>
    </source>
</evidence>
<organism evidence="7">
    <name type="scientific">uncultured Aureispira sp</name>
    <dbReference type="NCBI Taxonomy" id="1331704"/>
    <lineage>
        <taxon>Bacteria</taxon>
        <taxon>Pseudomonadati</taxon>
        <taxon>Bacteroidota</taxon>
        <taxon>Saprospiria</taxon>
        <taxon>Saprospirales</taxon>
        <taxon>Saprospiraceae</taxon>
        <taxon>Aureispira</taxon>
        <taxon>environmental samples</taxon>
    </lineage>
</organism>
<dbReference type="InterPro" id="IPR003029">
    <property type="entry name" value="S1_domain"/>
</dbReference>
<evidence type="ECO:0000256" key="5">
    <source>
        <dbReference type="ARBA" id="ARBA00022884"/>
    </source>
</evidence>
<reference evidence="7" key="1">
    <citation type="submission" date="2020-01" db="EMBL/GenBank/DDBJ databases">
        <authorList>
            <person name="Meier V. D."/>
            <person name="Meier V D."/>
        </authorList>
    </citation>
    <scope>NUCLEOTIDE SEQUENCE</scope>
    <source>
        <strain evidence="7">HLG_WM_MAG_10</strain>
    </source>
</reference>
<comment type="cofactor">
    <cofactor evidence="1">
        <name>Mg(2+)</name>
        <dbReference type="ChEBI" id="CHEBI:18420"/>
    </cofactor>
</comment>
<evidence type="ECO:0000256" key="2">
    <source>
        <dbReference type="ARBA" id="ARBA00022723"/>
    </source>
</evidence>
<dbReference type="SUPFAM" id="SSF50249">
    <property type="entry name" value="Nucleic acid-binding proteins"/>
    <property type="match status" value="1"/>
</dbReference>
<dbReference type="SMART" id="SM00316">
    <property type="entry name" value="S1"/>
    <property type="match status" value="1"/>
</dbReference>
<dbReference type="InterPro" id="IPR004659">
    <property type="entry name" value="RNase_E/G"/>
</dbReference>
<dbReference type="PANTHER" id="PTHR30001:SF0">
    <property type="entry name" value="RIBONUCLEASE G"/>
    <property type="match status" value="1"/>
</dbReference>
<evidence type="ECO:0000256" key="1">
    <source>
        <dbReference type="ARBA" id="ARBA00001946"/>
    </source>
</evidence>
<keyword evidence="4" id="KW-0460">Magnesium</keyword>
<proteinExistence type="predicted"/>
<dbReference type="PANTHER" id="PTHR30001">
    <property type="entry name" value="RIBONUCLEASE"/>
    <property type="match status" value="1"/>
</dbReference>
<evidence type="ECO:0000256" key="3">
    <source>
        <dbReference type="ARBA" id="ARBA00022801"/>
    </source>
</evidence>
<name>A0A6S6S8I7_9BACT</name>
<dbReference type="GO" id="GO:0016787">
    <property type="term" value="F:hydrolase activity"/>
    <property type="evidence" value="ECO:0007669"/>
    <property type="project" value="UniProtKB-KW"/>
</dbReference>
<keyword evidence="2" id="KW-0479">Metal-binding</keyword>
<dbReference type="Gene3D" id="3.40.1260.20">
    <property type="entry name" value="Ribonuclease E, catalytic domain"/>
    <property type="match status" value="1"/>
</dbReference>
<dbReference type="EMBL" id="CACVAQ010000033">
    <property type="protein sequence ID" value="CAA6799437.1"/>
    <property type="molecule type" value="Genomic_DNA"/>
</dbReference>
<dbReference type="Gene3D" id="2.40.50.140">
    <property type="entry name" value="Nucleic acid-binding proteins"/>
    <property type="match status" value="1"/>
</dbReference>
<gene>
    <name evidence="7" type="ORF">HELGO_WM29443</name>
</gene>
<dbReference type="NCBIfam" id="TIGR00757">
    <property type="entry name" value="RNaseEG"/>
    <property type="match status" value="1"/>
</dbReference>
<dbReference type="GO" id="GO:0046872">
    <property type="term" value="F:metal ion binding"/>
    <property type="evidence" value="ECO:0007669"/>
    <property type="project" value="UniProtKB-KW"/>
</dbReference>
<dbReference type="Pfam" id="PF10150">
    <property type="entry name" value="RNase_E_G"/>
    <property type="match status" value="1"/>
</dbReference>
<dbReference type="GO" id="GO:0006364">
    <property type="term" value="P:rRNA processing"/>
    <property type="evidence" value="ECO:0007669"/>
    <property type="project" value="TreeGrafter"/>
</dbReference>
<dbReference type="CDD" id="cd04453">
    <property type="entry name" value="S1_RNase_E"/>
    <property type="match status" value="1"/>
</dbReference>
<evidence type="ECO:0000313" key="7">
    <source>
        <dbReference type="EMBL" id="CAA6799437.1"/>
    </source>
</evidence>
<dbReference type="GO" id="GO:0005737">
    <property type="term" value="C:cytoplasm"/>
    <property type="evidence" value="ECO:0007669"/>
    <property type="project" value="TreeGrafter"/>
</dbReference>
<evidence type="ECO:0000256" key="4">
    <source>
        <dbReference type="ARBA" id="ARBA00022842"/>
    </source>
</evidence>
<dbReference type="InterPro" id="IPR012340">
    <property type="entry name" value="NA-bd_OB-fold"/>
</dbReference>
<protein>
    <submittedName>
        <fullName evidence="7">Cytoplasmic axial filament protein CafA and Ribonuclease G (EC)</fullName>
        <ecNumber evidence="7">3.1.4.-</ecNumber>
    </submittedName>
</protein>
<accession>A0A6S6S8I7</accession>
<feature type="domain" description="S1 motif" evidence="6">
    <location>
        <begin position="49"/>
        <end position="154"/>
    </location>
</feature>
<dbReference type="InterPro" id="IPR019307">
    <property type="entry name" value="RNA-bd_AU-1/RNase_E/G"/>
</dbReference>
<dbReference type="AlphaFoldDB" id="A0A6S6S8I7"/>
<keyword evidence="5" id="KW-0694">RNA-binding</keyword>
<dbReference type="EC" id="3.1.4.-" evidence="7"/>
<keyword evidence="3 7" id="KW-0378">Hydrolase</keyword>